<gene>
    <name evidence="1" type="ORF">LCGC14_1316080</name>
</gene>
<proteinExistence type="predicted"/>
<sequence length="223" mass="25513">LGDWKFQLGTEGSAWITLGYKDGAFPLLTEDFLLAVPLSFRHNKFSGALAFNHVSAHLGDGMTILLEDSLSDEDQREFDLYDDLAEEEGMDLSLSDPEPYSRDFISLYLSYEYVVDGIEHRMYVHFGYAHKMIPDGLGRTFIGSGFEAKYSCKYFTPYYSQDITWNEDSDSVDYSYQLGAYILPDKDDMFTVRIATTGFIGYDRRGQLMDNKIKKFGLGLFIR</sequence>
<dbReference type="EMBL" id="LAZR01007809">
    <property type="protein sequence ID" value="KKM82769.1"/>
    <property type="molecule type" value="Genomic_DNA"/>
</dbReference>
<protein>
    <submittedName>
        <fullName evidence="1">Uncharacterized protein</fullName>
    </submittedName>
</protein>
<dbReference type="AlphaFoldDB" id="A0A0F9KKZ5"/>
<comment type="caution">
    <text evidence="1">The sequence shown here is derived from an EMBL/GenBank/DDBJ whole genome shotgun (WGS) entry which is preliminary data.</text>
</comment>
<accession>A0A0F9KKZ5</accession>
<reference evidence="1" key="1">
    <citation type="journal article" date="2015" name="Nature">
        <title>Complex archaea that bridge the gap between prokaryotes and eukaryotes.</title>
        <authorList>
            <person name="Spang A."/>
            <person name="Saw J.H."/>
            <person name="Jorgensen S.L."/>
            <person name="Zaremba-Niedzwiedzka K."/>
            <person name="Martijn J."/>
            <person name="Lind A.E."/>
            <person name="van Eijk R."/>
            <person name="Schleper C."/>
            <person name="Guy L."/>
            <person name="Ettema T.J."/>
        </authorList>
    </citation>
    <scope>NUCLEOTIDE SEQUENCE</scope>
</reference>
<name>A0A0F9KKZ5_9ZZZZ</name>
<feature type="non-terminal residue" evidence="1">
    <location>
        <position position="1"/>
    </location>
</feature>
<evidence type="ECO:0000313" key="1">
    <source>
        <dbReference type="EMBL" id="KKM82769.1"/>
    </source>
</evidence>
<organism evidence="1">
    <name type="scientific">marine sediment metagenome</name>
    <dbReference type="NCBI Taxonomy" id="412755"/>
    <lineage>
        <taxon>unclassified sequences</taxon>
        <taxon>metagenomes</taxon>
        <taxon>ecological metagenomes</taxon>
    </lineage>
</organism>